<proteinExistence type="predicted"/>
<reference evidence="1 2" key="1">
    <citation type="submission" date="2016-11" db="EMBL/GenBank/DDBJ databases">
        <authorList>
            <person name="Jaros S."/>
            <person name="Januszkiewicz K."/>
            <person name="Wedrychowicz H."/>
        </authorList>
    </citation>
    <scope>NUCLEOTIDE SEQUENCE [LARGE SCALE GENOMIC DNA]</scope>
    <source>
        <strain evidence="1 2">CGMCC 1.6102</strain>
    </source>
</reference>
<dbReference type="STRING" id="388280.SAMN04488057_102405"/>
<evidence type="ECO:0000313" key="2">
    <source>
        <dbReference type="Proteomes" id="UP000184513"/>
    </source>
</evidence>
<dbReference type="Pfam" id="PF13970">
    <property type="entry name" value="DUF4221"/>
    <property type="match status" value="1"/>
</dbReference>
<accession>A0A1M7KDI2</accession>
<dbReference type="Proteomes" id="UP000184513">
    <property type="component" value="Unassembled WGS sequence"/>
</dbReference>
<organism evidence="1 2">
    <name type="scientific">Cyclobacterium lianum</name>
    <dbReference type="NCBI Taxonomy" id="388280"/>
    <lineage>
        <taxon>Bacteria</taxon>
        <taxon>Pseudomonadati</taxon>
        <taxon>Bacteroidota</taxon>
        <taxon>Cytophagia</taxon>
        <taxon>Cytophagales</taxon>
        <taxon>Cyclobacteriaceae</taxon>
        <taxon>Cyclobacterium</taxon>
    </lineage>
</organism>
<dbReference type="AlphaFoldDB" id="A0A1M7KDI2"/>
<dbReference type="PROSITE" id="PS51257">
    <property type="entry name" value="PROKAR_LIPOPROTEIN"/>
    <property type="match status" value="1"/>
</dbReference>
<name>A0A1M7KDI2_9BACT</name>
<evidence type="ECO:0000313" key="1">
    <source>
        <dbReference type="EMBL" id="SHM63368.1"/>
    </source>
</evidence>
<dbReference type="OrthoDB" id="836568at2"/>
<dbReference type="EMBL" id="FRCY01000002">
    <property type="protein sequence ID" value="SHM63368.1"/>
    <property type="molecule type" value="Genomic_DNA"/>
</dbReference>
<gene>
    <name evidence="1" type="ORF">SAMN04488057_102405</name>
</gene>
<evidence type="ECO:0008006" key="3">
    <source>
        <dbReference type="Google" id="ProtNLM"/>
    </source>
</evidence>
<dbReference type="RefSeq" id="WP_073092828.1">
    <property type="nucleotide sequence ID" value="NZ_FRCY01000002.1"/>
</dbReference>
<protein>
    <recommendedName>
        <fullName evidence="3">DUF4221 domain-containing protein</fullName>
    </recommendedName>
</protein>
<dbReference type="InterPro" id="IPR025316">
    <property type="entry name" value="DUF4221"/>
</dbReference>
<keyword evidence="2" id="KW-1185">Reference proteome</keyword>
<sequence length="383" mass="43153">MKLLISLFLFGLLVGCGSSDNLKKTGEVGLDFSLDTVMINGGEQLVFPYLAASSSFFTENNRFLYNFNFFEHAVEKIDLAKLALVAKYPFEKEGPNGTGEYVDYLISLDSGKLLIQTSNQAGIFDWEGNKIGEFDPLLEGTSLTHVERKAFQPVRAAGGRIYGQIVDNGANTSEVGYADLTEGKFSTIPLAKEFRHEDFNLEHREGNSRRRYAAGFIMQAYEENKLAVGSTVSGSLFIFDPETRQLEKKEYNLSLTANEKKGVYRLATDDKAAFQRAYVQLYEEVSFGPLIADVENERYFRFFYEYSYPEEHPPGGFPKPVSTAVYLMVLDNDLNLLHETAVPQLDHVPHFSFAKDGKIWISVNMEDELGCLRLQIDFVNSNL</sequence>